<sequence length="150" mass="15671">MLKKTVIYGLILLFTIFSLIQTVPSIEAGTQTGFILASAGKDGQIGTGDDIAATESEKAVKGIPANMSTADAVLSAALGVQSKALRQPNSDEIVIRKPEDLAKIGVDPNYPLNGKYILMSDLDLSGYSNWVPVGSSPSTPFRGSLTATGL</sequence>
<organism evidence="1 2">
    <name type="scientific">Thermoanaerobacter thermohydrosulfuricus</name>
    <name type="common">Clostridium thermohydrosulfuricum</name>
    <dbReference type="NCBI Taxonomy" id="1516"/>
    <lineage>
        <taxon>Bacteria</taxon>
        <taxon>Bacillati</taxon>
        <taxon>Bacillota</taxon>
        <taxon>Clostridia</taxon>
        <taxon>Thermoanaerobacterales</taxon>
        <taxon>Thermoanaerobacteraceae</taxon>
        <taxon>Thermoanaerobacter</taxon>
    </lineage>
</organism>
<dbReference type="RefSeq" id="WP_074592430.1">
    <property type="nucleotide sequence ID" value="NZ_FNBS01000019.1"/>
</dbReference>
<accession>A0A1G7MS33</accession>
<evidence type="ECO:0000313" key="1">
    <source>
        <dbReference type="EMBL" id="SDF64572.1"/>
    </source>
</evidence>
<protein>
    <submittedName>
        <fullName evidence="1">Uncharacterized protein</fullName>
    </submittedName>
</protein>
<name>A0A1G7MS33_THETY</name>
<dbReference type="AlphaFoldDB" id="A0A1G7MS33"/>
<reference evidence="1 2" key="1">
    <citation type="submission" date="2016-10" db="EMBL/GenBank/DDBJ databases">
        <authorList>
            <person name="de Groot N.N."/>
        </authorList>
    </citation>
    <scope>NUCLEOTIDE SEQUENCE [LARGE SCALE GENOMIC DNA]</scope>
    <source>
        <strain evidence="1 2">DSM 569</strain>
    </source>
</reference>
<dbReference type="EMBL" id="FNBS01000019">
    <property type="protein sequence ID" value="SDF64572.1"/>
    <property type="molecule type" value="Genomic_DNA"/>
</dbReference>
<proteinExistence type="predicted"/>
<dbReference type="Proteomes" id="UP000183404">
    <property type="component" value="Unassembled WGS sequence"/>
</dbReference>
<evidence type="ECO:0000313" key="2">
    <source>
        <dbReference type="Proteomes" id="UP000183404"/>
    </source>
</evidence>
<gene>
    <name evidence="1" type="ORF">SAMN04244560_01014</name>
</gene>